<gene>
    <name evidence="4" type="ORF">H9982_01210</name>
</gene>
<feature type="domain" description="Cellulose-binding Sde182 nucleoside hydrolase-like" evidence="2">
    <location>
        <begin position="30"/>
        <end position="272"/>
    </location>
</feature>
<organism evidence="4 5">
    <name type="scientific">Candidatus Barnesiella excrementipullorum</name>
    <dbReference type="NCBI Taxonomy" id="2838479"/>
    <lineage>
        <taxon>Bacteria</taxon>
        <taxon>Pseudomonadati</taxon>
        <taxon>Bacteroidota</taxon>
        <taxon>Bacteroidia</taxon>
        <taxon>Bacteroidales</taxon>
        <taxon>Barnesiellaceae</taxon>
        <taxon>Barnesiella</taxon>
    </lineage>
</organism>
<name>A0A9D2AQ08_9BACT</name>
<feature type="signal peptide" evidence="1">
    <location>
        <begin position="1"/>
        <end position="18"/>
    </location>
</feature>
<dbReference type="AlphaFoldDB" id="A0A9D2AQ08"/>
<dbReference type="Pfam" id="PF07632">
    <property type="entry name" value="Sde182_NH-like"/>
    <property type="match status" value="1"/>
</dbReference>
<dbReference type="Proteomes" id="UP000824246">
    <property type="component" value="Unassembled WGS sequence"/>
</dbReference>
<feature type="chain" id="PRO_5038912351" evidence="1">
    <location>
        <begin position="19"/>
        <end position="428"/>
    </location>
</feature>
<evidence type="ECO:0000313" key="4">
    <source>
        <dbReference type="EMBL" id="HIX44816.1"/>
    </source>
</evidence>
<reference evidence="4" key="2">
    <citation type="submission" date="2021-04" db="EMBL/GenBank/DDBJ databases">
        <authorList>
            <person name="Gilroy R."/>
        </authorList>
    </citation>
    <scope>NUCLEOTIDE SEQUENCE</scope>
    <source>
        <strain evidence="4">ChiHjej12B11-16260</strain>
    </source>
</reference>
<reference evidence="4" key="1">
    <citation type="journal article" date="2021" name="PeerJ">
        <title>Extensive microbial diversity within the chicken gut microbiome revealed by metagenomics and culture.</title>
        <authorList>
            <person name="Gilroy R."/>
            <person name="Ravi A."/>
            <person name="Getino M."/>
            <person name="Pursley I."/>
            <person name="Horton D.L."/>
            <person name="Alikhan N.F."/>
            <person name="Baker D."/>
            <person name="Gharbi K."/>
            <person name="Hall N."/>
            <person name="Watson M."/>
            <person name="Adriaenssens E.M."/>
            <person name="Foster-Nyarko E."/>
            <person name="Jarju S."/>
            <person name="Secka A."/>
            <person name="Antonio M."/>
            <person name="Oren A."/>
            <person name="Chaudhuri R.R."/>
            <person name="La Ragione R."/>
            <person name="Hildebrand F."/>
            <person name="Pallen M.J."/>
        </authorList>
    </citation>
    <scope>NUCLEOTIDE SEQUENCE</scope>
    <source>
        <strain evidence="4">ChiHjej12B11-16260</strain>
    </source>
</reference>
<evidence type="ECO:0000313" key="5">
    <source>
        <dbReference type="Proteomes" id="UP000824246"/>
    </source>
</evidence>
<dbReference type="InterPro" id="IPR036452">
    <property type="entry name" value="Ribo_hydro-like"/>
</dbReference>
<comment type="caution">
    <text evidence="4">The sequence shown here is derived from an EMBL/GenBank/DDBJ whole genome shotgun (WGS) entry which is preliminary data.</text>
</comment>
<keyword evidence="1" id="KW-0732">Signal</keyword>
<dbReference type="InterPro" id="IPR032260">
    <property type="entry name" value="DUF5060"/>
</dbReference>
<dbReference type="InterPro" id="IPR011483">
    <property type="entry name" value="Sde182_NH-like"/>
</dbReference>
<protein>
    <submittedName>
        <fullName evidence="4">DUF1593 domain-containing protein</fullName>
    </submittedName>
</protein>
<sequence length="428" mass="48639">MRFFLFIVLLWSSAIASAARTLEPTTTKPRVLISTDIGGTDPDDNQSMAHLLMYNNLFDLEGLVSSPSFGDGSVAEILRMIELYEQDYARLCAHQPGFLSPDSLRTLCKQGRHGTAPLKGYAESTEGSDWIVRCARRLSSRPLWVLVWGGLEDLAQALHDAPDIQDKIRVYWIGGPNKKWSVNSYAYIVANFPDLWFIENNASYRGFITDNKNSDRYHTGYYDASIRGAGALGEDFLGYYNGVVKMGDSPSLFYLMQGDPENPEAESWGGSFEPLVYSSRVIIDDVQPARRDTVPVYSVVEFWLQGPREDIPVDSACLNLHIDGQDWAGYYCGDGQYIVRYAPKAPAVLDYEITSQVENFPAVQGVLEVSPQWPGEERSRDDYRVGKHWYSDRREAYLYQGVWQGAQTVARWRKEILDDWQERLQWLK</sequence>
<feature type="domain" description="DUF5060" evidence="3">
    <location>
        <begin position="293"/>
        <end position="355"/>
    </location>
</feature>
<accession>A0A9D2AQ08</accession>
<dbReference type="Gene3D" id="3.90.245.10">
    <property type="entry name" value="Ribonucleoside hydrolase-like"/>
    <property type="match status" value="1"/>
</dbReference>
<dbReference type="EMBL" id="DXFB01000029">
    <property type="protein sequence ID" value="HIX44816.1"/>
    <property type="molecule type" value="Genomic_DNA"/>
</dbReference>
<evidence type="ECO:0000259" key="3">
    <source>
        <dbReference type="Pfam" id="PF16586"/>
    </source>
</evidence>
<dbReference type="Pfam" id="PF16586">
    <property type="entry name" value="DUF5060"/>
    <property type="match status" value="1"/>
</dbReference>
<evidence type="ECO:0000256" key="1">
    <source>
        <dbReference type="SAM" id="SignalP"/>
    </source>
</evidence>
<dbReference type="SUPFAM" id="SSF53590">
    <property type="entry name" value="Nucleoside hydrolase"/>
    <property type="match status" value="1"/>
</dbReference>
<proteinExistence type="predicted"/>
<evidence type="ECO:0000259" key="2">
    <source>
        <dbReference type="Pfam" id="PF07632"/>
    </source>
</evidence>
<dbReference type="GO" id="GO:0016799">
    <property type="term" value="F:hydrolase activity, hydrolyzing N-glycosyl compounds"/>
    <property type="evidence" value="ECO:0007669"/>
    <property type="project" value="InterPro"/>
</dbReference>